<dbReference type="PANTHER" id="PTHR43377:SF8">
    <property type="entry name" value="BLR3664 PROTEIN"/>
    <property type="match status" value="1"/>
</dbReference>
<dbReference type="Gene3D" id="3.40.50.720">
    <property type="entry name" value="NAD(P)-binding Rossmann-like Domain"/>
    <property type="match status" value="1"/>
</dbReference>
<dbReference type="GO" id="GO:0000166">
    <property type="term" value="F:nucleotide binding"/>
    <property type="evidence" value="ECO:0007669"/>
    <property type="project" value="InterPro"/>
</dbReference>
<dbReference type="PANTHER" id="PTHR43377">
    <property type="entry name" value="BILIVERDIN REDUCTASE A"/>
    <property type="match status" value="1"/>
</dbReference>
<gene>
    <name evidence="3" type="ORF">CLV74_111123</name>
</gene>
<dbReference type="Pfam" id="PF22725">
    <property type="entry name" value="GFO_IDH_MocA_C3"/>
    <property type="match status" value="1"/>
</dbReference>
<dbReference type="SUPFAM" id="SSF55347">
    <property type="entry name" value="Glyceraldehyde-3-phosphate dehydrogenase-like, C-terminal domain"/>
    <property type="match status" value="1"/>
</dbReference>
<feature type="domain" description="GFO/IDH/MocA-like oxidoreductase" evidence="2">
    <location>
        <begin position="135"/>
        <end position="259"/>
    </location>
</feature>
<dbReference type="RefSeq" id="WP_106266453.1">
    <property type="nucleotide sequence ID" value="NZ_PVTQ01000011.1"/>
</dbReference>
<dbReference type="AlphaFoldDB" id="A0A2T0WJK6"/>
<feature type="domain" description="Gfo/Idh/MocA-like oxidoreductase N-terminal" evidence="1">
    <location>
        <begin position="9"/>
        <end position="110"/>
    </location>
</feature>
<dbReference type="InterPro" id="IPR036291">
    <property type="entry name" value="NAD(P)-bd_dom_sf"/>
</dbReference>
<dbReference type="Gene3D" id="3.30.360.10">
    <property type="entry name" value="Dihydrodipicolinate Reductase, domain 2"/>
    <property type="match status" value="1"/>
</dbReference>
<comment type="caution">
    <text evidence="3">The sequence shown here is derived from an EMBL/GenBank/DDBJ whole genome shotgun (WGS) entry which is preliminary data.</text>
</comment>
<dbReference type="Pfam" id="PF01408">
    <property type="entry name" value="GFO_IDH_MocA"/>
    <property type="match status" value="1"/>
</dbReference>
<dbReference type="Proteomes" id="UP000238392">
    <property type="component" value="Unassembled WGS sequence"/>
</dbReference>
<accession>A0A2T0WJK6</accession>
<evidence type="ECO:0000313" key="4">
    <source>
        <dbReference type="Proteomes" id="UP000238392"/>
    </source>
</evidence>
<reference evidence="3 4" key="1">
    <citation type="submission" date="2018-03" db="EMBL/GenBank/DDBJ databases">
        <title>Genomic Encyclopedia of Archaeal and Bacterial Type Strains, Phase II (KMG-II): from individual species to whole genera.</title>
        <authorList>
            <person name="Goeker M."/>
        </authorList>
    </citation>
    <scope>NUCLEOTIDE SEQUENCE [LARGE SCALE GENOMIC DNA]</scope>
    <source>
        <strain evidence="3 4">DSM 100212</strain>
    </source>
</reference>
<dbReference type="InterPro" id="IPR055170">
    <property type="entry name" value="GFO_IDH_MocA-like_dom"/>
</dbReference>
<evidence type="ECO:0000259" key="2">
    <source>
        <dbReference type="Pfam" id="PF22725"/>
    </source>
</evidence>
<dbReference type="InterPro" id="IPR000683">
    <property type="entry name" value="Gfo/Idh/MocA-like_OxRdtase_N"/>
</dbReference>
<evidence type="ECO:0000259" key="1">
    <source>
        <dbReference type="Pfam" id="PF01408"/>
    </source>
</evidence>
<protein>
    <submittedName>
        <fullName evidence="3">Putative dehydrogenase</fullName>
    </submittedName>
</protein>
<organism evidence="3 4">
    <name type="scientific">Donghicola tyrosinivorans</name>
    <dbReference type="NCBI Taxonomy" id="1652492"/>
    <lineage>
        <taxon>Bacteria</taxon>
        <taxon>Pseudomonadati</taxon>
        <taxon>Pseudomonadota</taxon>
        <taxon>Alphaproteobacteria</taxon>
        <taxon>Rhodobacterales</taxon>
        <taxon>Roseobacteraceae</taxon>
        <taxon>Donghicola</taxon>
    </lineage>
</organism>
<dbReference type="SUPFAM" id="SSF51735">
    <property type="entry name" value="NAD(P)-binding Rossmann-fold domains"/>
    <property type="match status" value="1"/>
</dbReference>
<sequence>MTAQLPLCVIGGGSIGMRHVEVATKSEQIALTCVVEPHAPRRAELQQMGLNAVASIDDAPSETCAAISATPTQLHHESGLQILGKGWAGIIEKPLTGTVGESDALIAAAGDAPLFCGHHRRCHPFSVAVRQELAQIGDIVAVQGLWSLRKHNTYYDTPWRCQPGAGVMMTNLSHELDLIRFMVSEIASVQAMVSNAQRGLAVEDTAAINLRFASGALGQFLMSDAGASPWAFEGATGENPAIAASGEDYVRIIGTEGAVAFPSLTRWGRSDSGEIEWSKPLRRHEGQSFAKIDPLLAQIERFAAAVNGVSDDVLCTLQDGRAALEMTLAAKLSGATGQPVAAGEVPQDYTGA</sequence>
<dbReference type="OrthoDB" id="9792935at2"/>
<keyword evidence="4" id="KW-1185">Reference proteome</keyword>
<evidence type="ECO:0000313" key="3">
    <source>
        <dbReference type="EMBL" id="PRY86890.1"/>
    </source>
</evidence>
<proteinExistence type="predicted"/>
<name>A0A2T0WJK6_9RHOB</name>
<dbReference type="EMBL" id="PVTQ01000011">
    <property type="protein sequence ID" value="PRY86890.1"/>
    <property type="molecule type" value="Genomic_DNA"/>
</dbReference>
<dbReference type="InterPro" id="IPR051450">
    <property type="entry name" value="Gfo/Idh/MocA_Oxidoreductases"/>
</dbReference>